<evidence type="ECO:0000256" key="1">
    <source>
        <dbReference type="SAM" id="Phobius"/>
    </source>
</evidence>
<gene>
    <name evidence="2" type="ORF">UCDDA912_g05495</name>
</gene>
<keyword evidence="3" id="KW-1185">Reference proteome</keyword>
<accession>A0A0G2FKE4</accession>
<evidence type="ECO:0000313" key="3">
    <source>
        <dbReference type="Proteomes" id="UP000034680"/>
    </source>
</evidence>
<name>A0A0G2FKE4_9PEZI</name>
<evidence type="ECO:0000313" key="2">
    <source>
        <dbReference type="EMBL" id="KKY34541.1"/>
    </source>
</evidence>
<keyword evidence="1" id="KW-0472">Membrane</keyword>
<protein>
    <submittedName>
        <fullName evidence="2">Uncharacterized protein</fullName>
    </submittedName>
</protein>
<keyword evidence="1" id="KW-1133">Transmembrane helix</keyword>
<sequence length="109" mass="12355">MRFLTDRVAGAVRVLGLRAAYCMFFRERRFRIYGFLLVILWLGSGSGTFFLSTSLGIGSQNSHAHFVLLVGLLFAFKPGEFCFLIPDQGSFSLTTSEILSILDDFRFWL</sequence>
<feature type="transmembrane region" description="Helical" evidence="1">
    <location>
        <begin position="64"/>
        <end position="85"/>
    </location>
</feature>
<organism evidence="2 3">
    <name type="scientific">Diaporthe ampelina</name>
    <dbReference type="NCBI Taxonomy" id="1214573"/>
    <lineage>
        <taxon>Eukaryota</taxon>
        <taxon>Fungi</taxon>
        <taxon>Dikarya</taxon>
        <taxon>Ascomycota</taxon>
        <taxon>Pezizomycotina</taxon>
        <taxon>Sordariomycetes</taxon>
        <taxon>Sordariomycetidae</taxon>
        <taxon>Diaporthales</taxon>
        <taxon>Diaporthaceae</taxon>
        <taxon>Diaporthe</taxon>
    </lineage>
</organism>
<comment type="caution">
    <text evidence="2">The sequence shown here is derived from an EMBL/GenBank/DDBJ whole genome shotgun (WGS) entry which is preliminary data.</text>
</comment>
<feature type="transmembrane region" description="Helical" evidence="1">
    <location>
        <begin position="32"/>
        <end position="52"/>
    </location>
</feature>
<dbReference type="AlphaFoldDB" id="A0A0G2FKE4"/>
<proteinExistence type="predicted"/>
<reference evidence="2 3" key="1">
    <citation type="submission" date="2015-05" db="EMBL/GenBank/DDBJ databases">
        <title>Distinctive expansion of gene families associated with plant cell wall degradation and secondary metabolism in the genomes of grapevine trunk pathogens.</title>
        <authorList>
            <person name="Lawrence D.P."/>
            <person name="Travadon R."/>
            <person name="Rolshausen P.E."/>
            <person name="Baumgartner K."/>
        </authorList>
    </citation>
    <scope>NUCLEOTIDE SEQUENCE [LARGE SCALE GENOMIC DNA]</scope>
    <source>
        <strain evidence="2">DA912</strain>
    </source>
</reference>
<reference evidence="2 3" key="2">
    <citation type="submission" date="2015-05" db="EMBL/GenBank/DDBJ databases">
        <authorList>
            <person name="Morales-Cruz A."/>
            <person name="Amrine K.C."/>
            <person name="Cantu D."/>
        </authorList>
    </citation>
    <scope>NUCLEOTIDE SEQUENCE [LARGE SCALE GENOMIC DNA]</scope>
    <source>
        <strain evidence="2">DA912</strain>
    </source>
</reference>
<dbReference type="Proteomes" id="UP000034680">
    <property type="component" value="Unassembled WGS sequence"/>
</dbReference>
<keyword evidence="1" id="KW-0812">Transmembrane</keyword>
<dbReference type="EMBL" id="LCUC01000198">
    <property type="protein sequence ID" value="KKY34541.1"/>
    <property type="molecule type" value="Genomic_DNA"/>
</dbReference>